<evidence type="ECO:0000256" key="1">
    <source>
        <dbReference type="ARBA" id="ARBA00001974"/>
    </source>
</evidence>
<dbReference type="Gene3D" id="3.50.50.60">
    <property type="entry name" value="FAD/NAD(P)-binding domain"/>
    <property type="match status" value="1"/>
</dbReference>
<gene>
    <name evidence="6" type="ORF">ONB1V03_LOCUS9182</name>
</gene>
<dbReference type="SUPFAM" id="SSF51905">
    <property type="entry name" value="FAD/NAD(P)-binding domain"/>
    <property type="match status" value="1"/>
</dbReference>
<dbReference type="InterPro" id="IPR012132">
    <property type="entry name" value="GMC_OxRdtase"/>
</dbReference>
<reference evidence="6" key="1">
    <citation type="submission" date="2020-11" db="EMBL/GenBank/DDBJ databases">
        <authorList>
            <person name="Tran Van P."/>
        </authorList>
    </citation>
    <scope>NUCLEOTIDE SEQUENCE</scope>
</reference>
<accession>A0A7R9M2W5</accession>
<organism evidence="6">
    <name type="scientific">Oppiella nova</name>
    <dbReference type="NCBI Taxonomy" id="334625"/>
    <lineage>
        <taxon>Eukaryota</taxon>
        <taxon>Metazoa</taxon>
        <taxon>Ecdysozoa</taxon>
        <taxon>Arthropoda</taxon>
        <taxon>Chelicerata</taxon>
        <taxon>Arachnida</taxon>
        <taxon>Acari</taxon>
        <taxon>Acariformes</taxon>
        <taxon>Sarcoptiformes</taxon>
        <taxon>Oribatida</taxon>
        <taxon>Brachypylina</taxon>
        <taxon>Oppioidea</taxon>
        <taxon>Oppiidae</taxon>
        <taxon>Oppiella</taxon>
    </lineage>
</organism>
<dbReference type="EMBL" id="CAJPVJ010005639">
    <property type="protein sequence ID" value="CAG2169708.1"/>
    <property type="molecule type" value="Genomic_DNA"/>
</dbReference>
<evidence type="ECO:0000256" key="2">
    <source>
        <dbReference type="ARBA" id="ARBA00010790"/>
    </source>
</evidence>
<dbReference type="EMBL" id="OC920464">
    <property type="protein sequence ID" value="CAD7652521.1"/>
    <property type="molecule type" value="Genomic_DNA"/>
</dbReference>
<evidence type="ECO:0000256" key="3">
    <source>
        <dbReference type="ARBA" id="ARBA00022630"/>
    </source>
</evidence>
<sequence length="229" mass="25480">MYSLAKTLLTVSLIVIDRQRDHDLLASRTTFDVQYDYVVVGAGSAGSVVAARLTENPHITVLLIEAGGAATVVSDMPAMTKSLWGSHMDWKFPISRQPNAYRGYQGNYGTLSQGMVIGGSSTINAMAYARGLPQDFDDWEMEFGLKGWNWSQVLPYFKRSEQNRDHTLSDRYHGFDGHLSVETIANPRLIHRTAIKAAQQLGYNEIDLNDPESSTGAAVQQMTIRFNIF</sequence>
<dbReference type="GO" id="GO:0016614">
    <property type="term" value="F:oxidoreductase activity, acting on CH-OH group of donors"/>
    <property type="evidence" value="ECO:0007669"/>
    <property type="project" value="InterPro"/>
</dbReference>
<dbReference type="PANTHER" id="PTHR11552:SF147">
    <property type="entry name" value="CHOLINE DEHYDROGENASE, MITOCHONDRIAL"/>
    <property type="match status" value="1"/>
</dbReference>
<evidence type="ECO:0000313" key="7">
    <source>
        <dbReference type="Proteomes" id="UP000728032"/>
    </source>
</evidence>
<comment type="cofactor">
    <cofactor evidence="1">
        <name>FAD</name>
        <dbReference type="ChEBI" id="CHEBI:57692"/>
    </cofactor>
</comment>
<protein>
    <recommendedName>
        <fullName evidence="5">Glucose-methanol-choline oxidoreductase N-terminal domain-containing protein</fullName>
    </recommendedName>
</protein>
<dbReference type="Proteomes" id="UP000728032">
    <property type="component" value="Unassembled WGS sequence"/>
</dbReference>
<evidence type="ECO:0000313" key="6">
    <source>
        <dbReference type="EMBL" id="CAD7652521.1"/>
    </source>
</evidence>
<dbReference type="OrthoDB" id="269227at2759"/>
<dbReference type="PANTHER" id="PTHR11552">
    <property type="entry name" value="GLUCOSE-METHANOL-CHOLINE GMC OXIDOREDUCTASE"/>
    <property type="match status" value="1"/>
</dbReference>
<dbReference type="Gene3D" id="3.30.560.10">
    <property type="entry name" value="Glucose Oxidase, domain 3"/>
    <property type="match status" value="1"/>
</dbReference>
<comment type="similarity">
    <text evidence="2">Belongs to the GMC oxidoreductase family.</text>
</comment>
<evidence type="ECO:0000256" key="4">
    <source>
        <dbReference type="ARBA" id="ARBA00022827"/>
    </source>
</evidence>
<keyword evidence="7" id="KW-1185">Reference proteome</keyword>
<dbReference type="AlphaFoldDB" id="A0A7R9M2W5"/>
<dbReference type="Pfam" id="PF00732">
    <property type="entry name" value="GMC_oxred_N"/>
    <property type="match status" value="1"/>
</dbReference>
<evidence type="ECO:0000259" key="5">
    <source>
        <dbReference type="Pfam" id="PF00732"/>
    </source>
</evidence>
<dbReference type="GO" id="GO:0050660">
    <property type="term" value="F:flavin adenine dinucleotide binding"/>
    <property type="evidence" value="ECO:0007669"/>
    <property type="project" value="InterPro"/>
</dbReference>
<dbReference type="InterPro" id="IPR036188">
    <property type="entry name" value="FAD/NAD-bd_sf"/>
</dbReference>
<name>A0A7R9M2W5_9ACAR</name>
<keyword evidence="4" id="KW-0274">FAD</keyword>
<feature type="domain" description="Glucose-methanol-choline oxidoreductase N-terminal" evidence="5">
    <location>
        <begin position="35"/>
        <end position="212"/>
    </location>
</feature>
<proteinExistence type="inferred from homology"/>
<keyword evidence="3" id="KW-0285">Flavoprotein</keyword>
<dbReference type="InterPro" id="IPR000172">
    <property type="entry name" value="GMC_OxRdtase_N"/>
</dbReference>